<feature type="compositionally biased region" description="Low complexity" evidence="1">
    <location>
        <begin position="1"/>
        <end position="11"/>
    </location>
</feature>
<feature type="compositionally biased region" description="Polar residues" evidence="1">
    <location>
        <begin position="560"/>
        <end position="579"/>
    </location>
</feature>
<dbReference type="InterPro" id="IPR003123">
    <property type="entry name" value="VPS9"/>
</dbReference>
<dbReference type="Gene3D" id="1.20.1050.80">
    <property type="entry name" value="VPS9 domain"/>
    <property type="match status" value="1"/>
</dbReference>
<dbReference type="InterPro" id="IPR037191">
    <property type="entry name" value="VPS9_dom_sf"/>
</dbReference>
<feature type="compositionally biased region" description="Polar residues" evidence="1">
    <location>
        <begin position="749"/>
        <end position="776"/>
    </location>
</feature>
<evidence type="ECO:0000259" key="2">
    <source>
        <dbReference type="PROSITE" id="PS51140"/>
    </source>
</evidence>
<feature type="region of interest" description="Disordered" evidence="1">
    <location>
        <begin position="675"/>
        <end position="695"/>
    </location>
</feature>
<feature type="compositionally biased region" description="Acidic residues" evidence="1">
    <location>
        <begin position="711"/>
        <end position="720"/>
    </location>
</feature>
<feature type="region of interest" description="Disordered" evidence="1">
    <location>
        <begin position="470"/>
        <end position="499"/>
    </location>
</feature>
<organism evidence="4 5">
    <name type="scientific">Coemansia spiralis</name>
    <dbReference type="NCBI Taxonomy" id="417178"/>
    <lineage>
        <taxon>Eukaryota</taxon>
        <taxon>Fungi</taxon>
        <taxon>Fungi incertae sedis</taxon>
        <taxon>Zoopagomycota</taxon>
        <taxon>Kickxellomycotina</taxon>
        <taxon>Kickxellomycetes</taxon>
        <taxon>Kickxellales</taxon>
        <taxon>Kickxellaceae</taxon>
        <taxon>Coemansia</taxon>
    </lineage>
</organism>
<feature type="region of interest" description="Disordered" evidence="1">
    <location>
        <begin position="1"/>
        <end position="145"/>
    </location>
</feature>
<dbReference type="GO" id="GO:0005829">
    <property type="term" value="C:cytosol"/>
    <property type="evidence" value="ECO:0007669"/>
    <property type="project" value="TreeGrafter"/>
</dbReference>
<feature type="region of interest" description="Disordered" evidence="1">
    <location>
        <begin position="560"/>
        <end position="602"/>
    </location>
</feature>
<dbReference type="SMART" id="SM00167">
    <property type="entry name" value="VPS9"/>
    <property type="match status" value="1"/>
</dbReference>
<dbReference type="GO" id="GO:0030139">
    <property type="term" value="C:endocytic vesicle"/>
    <property type="evidence" value="ECO:0007669"/>
    <property type="project" value="TreeGrafter"/>
</dbReference>
<feature type="compositionally biased region" description="Basic and acidic residues" evidence="1">
    <location>
        <begin position="190"/>
        <end position="204"/>
    </location>
</feature>
<dbReference type="InterPro" id="IPR045046">
    <property type="entry name" value="Vps9-like"/>
</dbReference>
<feature type="region of interest" description="Disordered" evidence="1">
    <location>
        <begin position="709"/>
        <end position="817"/>
    </location>
</feature>
<dbReference type="SMART" id="SM00546">
    <property type="entry name" value="CUE"/>
    <property type="match status" value="1"/>
</dbReference>
<dbReference type="GO" id="GO:0016192">
    <property type="term" value="P:vesicle-mediated transport"/>
    <property type="evidence" value="ECO:0007669"/>
    <property type="project" value="InterPro"/>
</dbReference>
<dbReference type="PANTHER" id="PTHR23101:SF25">
    <property type="entry name" value="GTPASE-ACTIVATING PROTEIN AND VPS9 DOMAIN-CONTAINING PROTEIN 1"/>
    <property type="match status" value="1"/>
</dbReference>
<dbReference type="Gene3D" id="1.10.8.10">
    <property type="entry name" value="DNA helicase RuvA subunit, C-terminal domain"/>
    <property type="match status" value="1"/>
</dbReference>
<dbReference type="SUPFAM" id="SSF46934">
    <property type="entry name" value="UBA-like"/>
    <property type="match status" value="1"/>
</dbReference>
<gene>
    <name evidence="4" type="ORF">GGI25_002906</name>
</gene>
<dbReference type="InterPro" id="IPR041545">
    <property type="entry name" value="DUF5601"/>
</dbReference>
<dbReference type="InterPro" id="IPR009060">
    <property type="entry name" value="UBA-like_sf"/>
</dbReference>
<dbReference type="EMBL" id="JANBTW010000028">
    <property type="protein sequence ID" value="KAJ2677808.1"/>
    <property type="molecule type" value="Genomic_DNA"/>
</dbReference>
<name>A0A9W8KYX5_9FUNG</name>
<dbReference type="Gene3D" id="1.10.246.120">
    <property type="match status" value="1"/>
</dbReference>
<dbReference type="Pfam" id="PF02845">
    <property type="entry name" value="CUE"/>
    <property type="match status" value="1"/>
</dbReference>
<accession>A0A9W8KYX5</accession>
<dbReference type="GO" id="GO:0005085">
    <property type="term" value="F:guanyl-nucleotide exchange factor activity"/>
    <property type="evidence" value="ECO:0007669"/>
    <property type="project" value="InterPro"/>
</dbReference>
<feature type="compositionally biased region" description="Polar residues" evidence="1">
    <location>
        <begin position="726"/>
        <end position="736"/>
    </location>
</feature>
<sequence length="817" mass="89814">MVKPGAAAAASEAEHIEKTDMSPPTEKAEQIQQSIAQPEEEADKDNKKTADATPVPAEDESSYGNEPSASSAGAASNDDGNEAAAAVVEAAGNISSESPGPSAEVVASSALAPNAAPESLAPSMAPKMPGKMIRRTSTSSSSSKVHDAIQDIINQFDPLKVSASTSQLPAEAEDAPSEQSAGDSALSEEEQQRRRQTELRAKFEPETDGFNYNDFLQQLRHPAAKPVARTVKNFLTEFSRRPMTLTEQVRFVHDFLEFVASKMRECTVWQHASEREFDNAREGMEKLVMNRLYHLCFSPSTSDDADKDHVLREKMSLFRWIREDHLDIQQSPQNATFLQFAKTELLKINNFKSPRDKVICILNCCTVIYALLRNARDQSRPEDGDVGADRFLPLLIYVVITACPPKLVSNLQYIMRFRSADRMQSEAGYYVTNLQGAVAFIESMDASCLSIPQDEFDRNIEMTIWEMEMEKRTKERSQQQKQLQPHQQSLQQPVADQQYRQPQNNRVLRQTQYVPQQPGADASGERGQWLLDRSSDLARSTLEKTNNFVGRLISEFSTPAISESGQSTPARAGTSSNALPQYPGEPQQQQQQQDDDDDEVGDAELVGPEEWKANLMIVRDMFPNIDADVVEIVFESNRGVVPRTIEQLLDMAATNEALEVARENSIGDVATELTDRSHNASGTGAGSDGVASVLGGEDDVDEMERWKGQWADDDSDDDGSDGTGHGQLNQNKSAGSSEIDDHHALQAPTGITHNASSAAGDTSTSKVNATVDQPSGASIPDTSGDEELARKLQMEFELQARQEAQARQASHPHPEQE</sequence>
<dbReference type="Pfam" id="PF18151">
    <property type="entry name" value="DUF5601"/>
    <property type="match status" value="1"/>
</dbReference>
<protein>
    <submittedName>
        <fullName evidence="4">Uncharacterized protein</fullName>
    </submittedName>
</protein>
<dbReference type="GO" id="GO:0043130">
    <property type="term" value="F:ubiquitin binding"/>
    <property type="evidence" value="ECO:0007669"/>
    <property type="project" value="InterPro"/>
</dbReference>
<evidence type="ECO:0000256" key="1">
    <source>
        <dbReference type="SAM" id="MobiDB-lite"/>
    </source>
</evidence>
<dbReference type="PANTHER" id="PTHR23101">
    <property type="entry name" value="RAB GDP/GTP EXCHANGE FACTOR"/>
    <property type="match status" value="1"/>
</dbReference>
<feature type="region of interest" description="Disordered" evidence="1">
    <location>
        <begin position="163"/>
        <end position="204"/>
    </location>
</feature>
<proteinExistence type="predicted"/>
<dbReference type="Pfam" id="PF02204">
    <property type="entry name" value="VPS9"/>
    <property type="match status" value="1"/>
</dbReference>
<comment type="caution">
    <text evidence="4">The sequence shown here is derived from an EMBL/GenBank/DDBJ whole genome shotgun (WGS) entry which is preliminary data.</text>
</comment>
<dbReference type="OrthoDB" id="300289at2759"/>
<dbReference type="SUPFAM" id="SSF109993">
    <property type="entry name" value="VPS9 domain"/>
    <property type="match status" value="1"/>
</dbReference>
<dbReference type="AlphaFoldDB" id="A0A9W8KYX5"/>
<feature type="compositionally biased region" description="Low complexity" evidence="1">
    <location>
        <begin position="479"/>
        <end position="493"/>
    </location>
</feature>
<feature type="compositionally biased region" description="Acidic residues" evidence="1">
    <location>
        <begin position="593"/>
        <end position="602"/>
    </location>
</feature>
<evidence type="ECO:0000259" key="3">
    <source>
        <dbReference type="PROSITE" id="PS51205"/>
    </source>
</evidence>
<dbReference type="PROSITE" id="PS51140">
    <property type="entry name" value="CUE"/>
    <property type="match status" value="1"/>
</dbReference>
<reference evidence="4" key="1">
    <citation type="submission" date="2022-07" db="EMBL/GenBank/DDBJ databases">
        <title>Phylogenomic reconstructions and comparative analyses of Kickxellomycotina fungi.</title>
        <authorList>
            <person name="Reynolds N.K."/>
            <person name="Stajich J.E."/>
            <person name="Barry K."/>
            <person name="Grigoriev I.V."/>
            <person name="Crous P."/>
            <person name="Smith M.E."/>
        </authorList>
    </citation>
    <scope>NUCLEOTIDE SEQUENCE</scope>
    <source>
        <strain evidence="4">NRRL 3115</strain>
    </source>
</reference>
<dbReference type="InterPro" id="IPR003892">
    <property type="entry name" value="CUE"/>
</dbReference>
<dbReference type="Proteomes" id="UP001151518">
    <property type="component" value="Unassembled WGS sequence"/>
</dbReference>
<evidence type="ECO:0000313" key="4">
    <source>
        <dbReference type="EMBL" id="KAJ2677808.1"/>
    </source>
</evidence>
<feature type="domain" description="VPS9" evidence="3">
    <location>
        <begin position="305"/>
        <end position="450"/>
    </location>
</feature>
<feature type="domain" description="CUE" evidence="2">
    <location>
        <begin position="610"/>
        <end position="653"/>
    </location>
</feature>
<feature type="compositionally biased region" description="Basic and acidic residues" evidence="1">
    <location>
        <begin position="787"/>
        <end position="800"/>
    </location>
</feature>
<dbReference type="GO" id="GO:0031267">
    <property type="term" value="F:small GTPase binding"/>
    <property type="evidence" value="ECO:0007669"/>
    <property type="project" value="TreeGrafter"/>
</dbReference>
<feature type="compositionally biased region" description="Low complexity" evidence="1">
    <location>
        <begin position="68"/>
        <end position="92"/>
    </location>
</feature>
<dbReference type="PROSITE" id="PS51205">
    <property type="entry name" value="VPS9"/>
    <property type="match status" value="1"/>
</dbReference>
<evidence type="ECO:0000313" key="5">
    <source>
        <dbReference type="Proteomes" id="UP001151518"/>
    </source>
</evidence>